<feature type="region of interest" description="Disordered" evidence="5">
    <location>
        <begin position="699"/>
        <end position="730"/>
    </location>
</feature>
<name>A0A8J2WLC0_9CRUS</name>
<keyword evidence="4" id="KW-0862">Zinc</keyword>
<feature type="compositionally biased region" description="Low complexity" evidence="5">
    <location>
        <begin position="480"/>
        <end position="489"/>
    </location>
</feature>
<feature type="domain" description="DH" evidence="6">
    <location>
        <begin position="111"/>
        <end position="154"/>
    </location>
</feature>
<evidence type="ECO:0000256" key="3">
    <source>
        <dbReference type="ARBA" id="ARBA00022553"/>
    </source>
</evidence>
<dbReference type="PANTHER" id="PTHR13944:SF21">
    <property type="entry name" value="CYSTS, ISOFORM C"/>
    <property type="match status" value="1"/>
</dbReference>
<evidence type="ECO:0000256" key="5">
    <source>
        <dbReference type="SAM" id="MobiDB-lite"/>
    </source>
</evidence>
<dbReference type="GO" id="GO:0008270">
    <property type="term" value="F:zinc ion binding"/>
    <property type="evidence" value="ECO:0007669"/>
    <property type="project" value="UniProtKB-KW"/>
</dbReference>
<dbReference type="InterPro" id="IPR011993">
    <property type="entry name" value="PH-like_dom_sf"/>
</dbReference>
<keyword evidence="8" id="KW-1185">Reference proteome</keyword>
<dbReference type="InterPro" id="IPR035899">
    <property type="entry name" value="DBL_dom_sf"/>
</dbReference>
<keyword evidence="4" id="KW-0863">Zinc-finger</keyword>
<evidence type="ECO:0000259" key="6">
    <source>
        <dbReference type="PROSITE" id="PS50010"/>
    </source>
</evidence>
<evidence type="ECO:0000256" key="2">
    <source>
        <dbReference type="ARBA" id="ARBA00022490"/>
    </source>
</evidence>
<comment type="subcellular location">
    <subcellularLocation>
        <location evidence="1">Cytoplasm</location>
    </subcellularLocation>
</comment>
<dbReference type="EMBL" id="CAKKLH010000108">
    <property type="protein sequence ID" value="CAH0103303.1"/>
    <property type="molecule type" value="Genomic_DNA"/>
</dbReference>
<feature type="compositionally biased region" description="Basic residues" evidence="5">
    <location>
        <begin position="193"/>
        <end position="205"/>
    </location>
</feature>
<dbReference type="PANTHER" id="PTHR13944">
    <property type="entry name" value="AGAP007712-PA"/>
    <property type="match status" value="1"/>
</dbReference>
<keyword evidence="4" id="KW-0479">Metal-binding</keyword>
<dbReference type="SUPFAM" id="SSF50729">
    <property type="entry name" value="PH domain-like"/>
    <property type="match status" value="1"/>
</dbReference>
<gene>
    <name evidence="7" type="ORF">DGAL_LOCUS5867</name>
</gene>
<proteinExistence type="predicted"/>
<organism evidence="7 8">
    <name type="scientific">Daphnia galeata</name>
    <dbReference type="NCBI Taxonomy" id="27404"/>
    <lineage>
        <taxon>Eukaryota</taxon>
        <taxon>Metazoa</taxon>
        <taxon>Ecdysozoa</taxon>
        <taxon>Arthropoda</taxon>
        <taxon>Crustacea</taxon>
        <taxon>Branchiopoda</taxon>
        <taxon>Diplostraca</taxon>
        <taxon>Cladocera</taxon>
        <taxon>Anomopoda</taxon>
        <taxon>Daphniidae</taxon>
        <taxon>Daphnia</taxon>
    </lineage>
</organism>
<keyword evidence="2" id="KW-0963">Cytoplasm</keyword>
<dbReference type="GO" id="GO:0005085">
    <property type="term" value="F:guanyl-nucleotide exchange factor activity"/>
    <property type="evidence" value="ECO:0007669"/>
    <property type="project" value="InterPro"/>
</dbReference>
<reference evidence="7" key="1">
    <citation type="submission" date="2021-11" db="EMBL/GenBank/DDBJ databases">
        <authorList>
            <person name="Schell T."/>
        </authorList>
    </citation>
    <scope>NUCLEOTIDE SEQUENCE</scope>
    <source>
        <strain evidence="7">M5</strain>
    </source>
</reference>
<dbReference type="InterPro" id="IPR051632">
    <property type="entry name" value="Rho_GEF"/>
</dbReference>
<feature type="compositionally biased region" description="Gly residues" evidence="5">
    <location>
        <begin position="579"/>
        <end position="589"/>
    </location>
</feature>
<dbReference type="AlphaFoldDB" id="A0A8J2WLC0"/>
<feature type="region of interest" description="Disordered" evidence="5">
    <location>
        <begin position="193"/>
        <end position="224"/>
    </location>
</feature>
<dbReference type="GO" id="GO:0035023">
    <property type="term" value="P:regulation of Rho protein signal transduction"/>
    <property type="evidence" value="ECO:0007669"/>
    <property type="project" value="TreeGrafter"/>
</dbReference>
<keyword evidence="3" id="KW-0597">Phosphoprotein</keyword>
<evidence type="ECO:0000256" key="1">
    <source>
        <dbReference type="ARBA" id="ARBA00004496"/>
    </source>
</evidence>
<evidence type="ECO:0000313" key="8">
    <source>
        <dbReference type="Proteomes" id="UP000789390"/>
    </source>
</evidence>
<evidence type="ECO:0000256" key="4">
    <source>
        <dbReference type="ARBA" id="ARBA00022771"/>
    </source>
</evidence>
<feature type="compositionally biased region" description="Polar residues" evidence="5">
    <location>
        <begin position="490"/>
        <end position="503"/>
    </location>
</feature>
<comment type="caution">
    <text evidence="7">The sequence shown here is derived from an EMBL/GenBank/DDBJ whole genome shotgun (WGS) entry which is preliminary data.</text>
</comment>
<accession>A0A8J2WLC0</accession>
<sequence>MSSFYQKKDVQDVRSLLKTDEPILDGRTFYGRFKDTIFAEGMRREKRFSSETVNRILLCLEELIEYHLQFLRRLMQRQRQESIVLTIEDIIMMNPLCKKKGIPECIWFVTQRITKYPLLIDPLIKTSREQPEECLELHQVLGFVKDILIGVNAQVAEKERKLRLIEQQTTHVRKCGLPESRQEIEPKIPFRHTRQQSRSHFTSKRLVREKAGGQDTRSSYLISSNPDEPEMYELKIQNSREKRIWIDTIRAAVEKCPEDEKGNGKGSTTRQFVGRENGHILRTVPGCSWAPTAPLLNTVTWLSKDFNQPRPRKRCLSVSSMGERHNDTFSMPLPPKRAETFDGFDQNGKEKGCVKKKSATYLTAVESATNEHPSMSALLVIAKQYSPSGNSTTNFLVGSDSARFVIERRSTGDGIGIGTNQDREHGHSATEGEPLSEIHRTALRSQGILLSPNMTIVSTAPMASAVSPTSGGKDADVTGPSSPSLSNPPTNVATLLLSPTPSSVDLGRRKTSGPNTAGMGSASAGLLKRESCSNFPLPMNLISAKNEQKAVVALANTLPIKQQLLMKLGAAMGSSDGQSIGGNSSGGDGNISSHSSPHGNVNASPTGGGLVQQLLPLRLSESLEHKRASPKVPSSTDYLNDFYGSIQIQTHPASIQMLSTRHHHYHTTTTTSFLPVLVACIHLKFSVKPASLLLQQAARGSPQLPPPPAGHHHHHHHQAQPPPKVHDPETNQEIVFL</sequence>
<feature type="compositionally biased region" description="Basic and acidic residues" evidence="5">
    <location>
        <begin position="421"/>
        <end position="435"/>
    </location>
</feature>
<dbReference type="InterPro" id="IPR000219">
    <property type="entry name" value="DH_dom"/>
</dbReference>
<evidence type="ECO:0000313" key="7">
    <source>
        <dbReference type="EMBL" id="CAH0103303.1"/>
    </source>
</evidence>
<feature type="region of interest" description="Disordered" evidence="5">
    <location>
        <begin position="464"/>
        <end position="522"/>
    </location>
</feature>
<feature type="region of interest" description="Disordered" evidence="5">
    <location>
        <begin position="412"/>
        <end position="435"/>
    </location>
</feature>
<protein>
    <recommendedName>
        <fullName evidence="6">DH domain-containing protein</fullName>
    </recommendedName>
</protein>
<dbReference type="SUPFAM" id="SSF48065">
    <property type="entry name" value="DBL homology domain (DH-domain)"/>
    <property type="match status" value="1"/>
</dbReference>
<dbReference type="Gene3D" id="1.20.900.10">
    <property type="entry name" value="Dbl homology (DH) domain"/>
    <property type="match status" value="1"/>
</dbReference>
<dbReference type="InterPro" id="IPR041020">
    <property type="entry name" value="PH_16"/>
</dbReference>
<feature type="region of interest" description="Disordered" evidence="5">
    <location>
        <begin position="574"/>
        <end position="607"/>
    </location>
</feature>
<dbReference type="Proteomes" id="UP000789390">
    <property type="component" value="Unassembled WGS sequence"/>
</dbReference>
<dbReference type="PROSITE" id="PS50010">
    <property type="entry name" value="DH_2"/>
    <property type="match status" value="1"/>
</dbReference>
<dbReference type="GO" id="GO:0005737">
    <property type="term" value="C:cytoplasm"/>
    <property type="evidence" value="ECO:0007669"/>
    <property type="project" value="UniProtKB-SubCell"/>
</dbReference>
<dbReference type="OrthoDB" id="28045at2759"/>
<dbReference type="Gene3D" id="2.30.29.30">
    <property type="entry name" value="Pleckstrin-homology domain (PH domain)/Phosphotyrosine-binding domain (PTB)"/>
    <property type="match status" value="1"/>
</dbReference>
<dbReference type="Pfam" id="PF17838">
    <property type="entry name" value="PH_16"/>
    <property type="match status" value="1"/>
</dbReference>
<feature type="compositionally biased region" description="Polar residues" evidence="5">
    <location>
        <begin position="215"/>
        <end position="224"/>
    </location>
</feature>